<comment type="caution">
    <text evidence="1">The sequence shown here is derived from an EMBL/GenBank/DDBJ whole genome shotgun (WGS) entry which is preliminary data.</text>
</comment>
<reference evidence="1" key="1">
    <citation type="submission" date="2019-08" db="EMBL/GenBank/DDBJ databases">
        <authorList>
            <person name="Kucharzyk K."/>
            <person name="Murdoch R.W."/>
            <person name="Higgins S."/>
            <person name="Loffler F."/>
        </authorList>
    </citation>
    <scope>NUCLEOTIDE SEQUENCE</scope>
</reference>
<sequence>MVLQPLRADMRFVALDIGAKIGYGDKAVILPRYGGGGIRHIFLPCRQSQNEDTEAYEENQGFVYETNNLSPVFIRAVYFVTVQ</sequence>
<accession>A0A645IL24</accession>
<dbReference type="EMBL" id="VSSQ01116006">
    <property type="protein sequence ID" value="MPN51169.1"/>
    <property type="molecule type" value="Genomic_DNA"/>
</dbReference>
<gene>
    <name evidence="1" type="ORF">SDC9_198811</name>
</gene>
<dbReference type="AlphaFoldDB" id="A0A645IL24"/>
<protein>
    <submittedName>
        <fullName evidence="1">Uncharacterized protein</fullName>
    </submittedName>
</protein>
<organism evidence="1">
    <name type="scientific">bioreactor metagenome</name>
    <dbReference type="NCBI Taxonomy" id="1076179"/>
    <lineage>
        <taxon>unclassified sequences</taxon>
        <taxon>metagenomes</taxon>
        <taxon>ecological metagenomes</taxon>
    </lineage>
</organism>
<proteinExistence type="predicted"/>
<name>A0A645IL24_9ZZZZ</name>
<evidence type="ECO:0000313" key="1">
    <source>
        <dbReference type="EMBL" id="MPN51169.1"/>
    </source>
</evidence>